<dbReference type="PANTHER" id="PTHR35787:SF1">
    <property type="entry name" value="GLYCEROL UPTAKE OPERON ANTITERMINATOR REGULATORY PROTEIN"/>
    <property type="match status" value="1"/>
</dbReference>
<dbReference type="EMBL" id="NFKL01000007">
    <property type="protein sequence ID" value="OUP59024.1"/>
    <property type="molecule type" value="Genomic_DNA"/>
</dbReference>
<proteinExistence type="predicted"/>
<dbReference type="InterPro" id="IPR013785">
    <property type="entry name" value="Aldolase_TIM"/>
</dbReference>
<dbReference type="Proteomes" id="UP000195897">
    <property type="component" value="Unassembled WGS sequence"/>
</dbReference>
<dbReference type="GO" id="GO:0006355">
    <property type="term" value="P:regulation of DNA-templated transcription"/>
    <property type="evidence" value="ECO:0007669"/>
    <property type="project" value="InterPro"/>
</dbReference>
<dbReference type="SUPFAM" id="SSF110391">
    <property type="entry name" value="GlpP-like"/>
    <property type="match status" value="1"/>
</dbReference>
<gene>
    <name evidence="2" type="ORF">B5F15_06030</name>
    <name evidence="1" type="ORF">B5F17_02425</name>
</gene>
<organism evidence="2 3">
    <name type="scientific">Butyricicoccus pullicaecorum</name>
    <dbReference type="NCBI Taxonomy" id="501571"/>
    <lineage>
        <taxon>Bacteria</taxon>
        <taxon>Bacillati</taxon>
        <taxon>Bacillota</taxon>
        <taxon>Clostridia</taxon>
        <taxon>Eubacteriales</taxon>
        <taxon>Butyricicoccaceae</taxon>
        <taxon>Butyricicoccus</taxon>
    </lineage>
</organism>
<evidence type="ECO:0000313" key="1">
    <source>
        <dbReference type="EMBL" id="OUP54084.1"/>
    </source>
</evidence>
<dbReference type="STRING" id="501571.GCA_900143195_01067"/>
<sequence>MSSRNLREALAKHPIIAAVHSFEDAAVAAESPCAVVFLLGGKLFDVKEMVSRLQQKGKIVFVHLDLAEGIARDANGVQILAEIVRPDGVITTKNNLVRTIREYGMLAALRCFIMDGQSYQKAIQVSGNVSPDFVELMPGILPPSLIESFCRETGAAVVAGGLVRSAVDANQAFSAGARGISTSDRSLWTLPIGQS</sequence>
<dbReference type="Proteomes" id="UP000195326">
    <property type="component" value="Unassembled WGS sequence"/>
</dbReference>
<dbReference type="Gene3D" id="3.20.20.70">
    <property type="entry name" value="Aldolase class I"/>
    <property type="match status" value="1"/>
</dbReference>
<reference evidence="3 4" key="1">
    <citation type="submission" date="2017-04" db="EMBL/GenBank/DDBJ databases">
        <title>Function of individual gut microbiota members based on whole genome sequencing of pure cultures obtained from chicken caecum.</title>
        <authorList>
            <person name="Medvecky M."/>
            <person name="Cejkova D."/>
            <person name="Polansky O."/>
            <person name="Karasova D."/>
            <person name="Kubasova T."/>
            <person name="Cizek A."/>
            <person name="Rychlik I."/>
        </authorList>
    </citation>
    <scope>NUCLEOTIDE SEQUENCE [LARGE SCALE GENOMIC DNA]</scope>
    <source>
        <strain evidence="3">An179</strain>
        <strain evidence="4">An180</strain>
    </source>
</reference>
<protein>
    <recommendedName>
        <fullName evidence="5">Glycerol-3-phosphate responsive antiterminator</fullName>
    </recommendedName>
</protein>
<evidence type="ECO:0000313" key="2">
    <source>
        <dbReference type="EMBL" id="OUP59024.1"/>
    </source>
</evidence>
<dbReference type="InterPro" id="IPR006699">
    <property type="entry name" value="GlpP"/>
</dbReference>
<dbReference type="GO" id="GO:0006071">
    <property type="term" value="P:glycerol metabolic process"/>
    <property type="evidence" value="ECO:0007669"/>
    <property type="project" value="InterPro"/>
</dbReference>
<dbReference type="EMBL" id="NFKK01000002">
    <property type="protein sequence ID" value="OUP54084.1"/>
    <property type="molecule type" value="Genomic_DNA"/>
</dbReference>
<name>A0A1Y4LQS7_9FIRM</name>
<dbReference type="PANTHER" id="PTHR35787">
    <property type="entry name" value="GLYCEROL UPTAKE OPERON ANTITERMINATOR REGULATORY PROTEIN"/>
    <property type="match status" value="1"/>
</dbReference>
<evidence type="ECO:0008006" key="5">
    <source>
        <dbReference type="Google" id="ProtNLM"/>
    </source>
</evidence>
<dbReference type="AlphaFoldDB" id="A0A1Y4LQS7"/>
<dbReference type="RefSeq" id="WP_016147450.1">
    <property type="nucleotide sequence ID" value="NZ_CABKSA010000001.1"/>
</dbReference>
<evidence type="ECO:0000313" key="4">
    <source>
        <dbReference type="Proteomes" id="UP000195897"/>
    </source>
</evidence>
<accession>A0A1Y4LQS7</accession>
<comment type="caution">
    <text evidence="2">The sequence shown here is derived from an EMBL/GenBank/DDBJ whole genome shotgun (WGS) entry which is preliminary data.</text>
</comment>
<reference evidence="2" key="2">
    <citation type="journal article" date="2018" name="BMC Genomics">
        <title>Whole genome sequencing and function prediction of 133 gut anaerobes isolated from chicken caecum in pure cultures.</title>
        <authorList>
            <person name="Medvecky M."/>
            <person name="Cejkova D."/>
            <person name="Polansky O."/>
            <person name="Karasova D."/>
            <person name="Kubasova T."/>
            <person name="Cizek A."/>
            <person name="Rychlik I."/>
        </authorList>
    </citation>
    <scope>NUCLEOTIDE SEQUENCE</scope>
    <source>
        <strain evidence="2">An179</strain>
        <strain evidence="1">An180</strain>
    </source>
</reference>
<dbReference type="Pfam" id="PF04309">
    <property type="entry name" value="G3P_antiterm"/>
    <property type="match status" value="1"/>
</dbReference>
<evidence type="ECO:0000313" key="3">
    <source>
        <dbReference type="Proteomes" id="UP000195326"/>
    </source>
</evidence>
<dbReference type="PIRSF" id="PIRSF016897">
    <property type="entry name" value="GlpP"/>
    <property type="match status" value="1"/>
</dbReference>